<dbReference type="InterPro" id="IPR000023">
    <property type="entry name" value="Phosphofructokinase_dom"/>
</dbReference>
<evidence type="ECO:0000256" key="1">
    <source>
        <dbReference type="ARBA" id="ARBA00001946"/>
    </source>
</evidence>
<comment type="catalytic activity">
    <reaction evidence="10">
        <text>beta-D-fructose 6-phosphate + ATP = beta-D-fructose 1,6-bisphosphate + ADP + H(+)</text>
        <dbReference type="Rhea" id="RHEA:16109"/>
        <dbReference type="ChEBI" id="CHEBI:15378"/>
        <dbReference type="ChEBI" id="CHEBI:30616"/>
        <dbReference type="ChEBI" id="CHEBI:32966"/>
        <dbReference type="ChEBI" id="CHEBI:57634"/>
        <dbReference type="ChEBI" id="CHEBI:456216"/>
        <dbReference type="EC" id="2.7.1.11"/>
    </reaction>
</comment>
<comment type="caution">
    <text evidence="10">Lacks conserved residue(s) required for the propagation of feature annotation.</text>
</comment>
<dbReference type="Pfam" id="PF00365">
    <property type="entry name" value="PFK"/>
    <property type="match status" value="1"/>
</dbReference>
<proteinExistence type="inferred from homology"/>
<dbReference type="GO" id="GO:0070095">
    <property type="term" value="F:fructose-6-phosphate binding"/>
    <property type="evidence" value="ECO:0007669"/>
    <property type="project" value="TreeGrafter"/>
</dbReference>
<comment type="pathway">
    <text evidence="3 10">Carbohydrate degradation; glycolysis; D-glyceraldehyde 3-phosphate and glycerone phosphate from D-glucose: step 3/4.</text>
</comment>
<comment type="similarity">
    <text evidence="10">Belongs to the phosphofructokinase type A (PFKA) family. Mixed-substrate PFK group III subfamily.</text>
</comment>
<dbReference type="AlphaFoldDB" id="A0A650EM17"/>
<protein>
    <recommendedName>
        <fullName evidence="10">ATP-dependent 6-phosphofructokinase</fullName>
        <shortName evidence="10">ATP-PFK</shortName>
        <shortName evidence="10">Phosphofructokinase</shortName>
        <ecNumber evidence="10">2.7.1.11</ecNumber>
    </recommendedName>
    <alternativeName>
        <fullName evidence="10">Phosphohexokinase</fullName>
    </alternativeName>
</protein>
<dbReference type="InterPro" id="IPR012003">
    <property type="entry name" value="ATP_PFK_prok-type"/>
</dbReference>
<feature type="active site" description="Proton acceptor" evidence="10">
    <location>
        <position position="141"/>
    </location>
</feature>
<keyword evidence="5 10" id="KW-0808">Transferase</keyword>
<keyword evidence="10" id="KW-0547">Nucleotide-binding</keyword>
<dbReference type="InterPro" id="IPR012829">
    <property type="entry name" value="Phosphofructokinase_III"/>
</dbReference>
<evidence type="ECO:0000256" key="4">
    <source>
        <dbReference type="ARBA" id="ARBA00022490"/>
    </source>
</evidence>
<dbReference type="GO" id="GO:0005945">
    <property type="term" value="C:6-phosphofructokinase complex"/>
    <property type="evidence" value="ECO:0007669"/>
    <property type="project" value="TreeGrafter"/>
</dbReference>
<dbReference type="InterPro" id="IPR022953">
    <property type="entry name" value="ATP_PFK"/>
</dbReference>
<reference evidence="12" key="1">
    <citation type="journal article" date="2020" name="J. ISSAAS">
        <title>Lactobacilli and other gastrointestinal microbiota of Peromyscus leucopus, reservoir host for agents of Lyme disease and other zoonoses in North America.</title>
        <authorList>
            <person name="Milovic A."/>
            <person name="Bassam K."/>
            <person name="Shao H."/>
            <person name="Chatzistamou I."/>
            <person name="Tufts D.M."/>
            <person name="Diuk-Wasser M."/>
            <person name="Barbour A.G."/>
        </authorList>
    </citation>
    <scope>NUCLEOTIDE SEQUENCE</scope>
    <source>
        <strain evidence="12">LL30</strain>
    </source>
</reference>
<feature type="binding site" evidence="10">
    <location>
        <begin position="116"/>
        <end position="119"/>
    </location>
    <ligand>
        <name>ATP</name>
        <dbReference type="ChEBI" id="CHEBI:30616"/>
    </ligand>
</feature>
<dbReference type="SUPFAM" id="SSF53784">
    <property type="entry name" value="Phosphofructokinase"/>
    <property type="match status" value="1"/>
</dbReference>
<feature type="binding site" evidence="10">
    <location>
        <position position="117"/>
    </location>
    <ligand>
        <name>Mg(2+)</name>
        <dbReference type="ChEBI" id="CHEBI:18420"/>
        <note>catalytic</note>
    </ligand>
</feature>
<keyword evidence="4 10" id="KW-0963">Cytoplasm</keyword>
<dbReference type="GO" id="GO:0061621">
    <property type="term" value="P:canonical glycolysis"/>
    <property type="evidence" value="ECO:0007669"/>
    <property type="project" value="TreeGrafter"/>
</dbReference>
<dbReference type="EC" id="2.7.1.11" evidence="10"/>
<keyword evidence="8 10" id="KW-0460">Magnesium</keyword>
<dbReference type="GO" id="GO:0016208">
    <property type="term" value="F:AMP binding"/>
    <property type="evidence" value="ECO:0007669"/>
    <property type="project" value="TreeGrafter"/>
</dbReference>
<gene>
    <name evidence="10 12" type="primary">pfkA</name>
    <name evidence="12" type="ORF">Elusimicrob2101_0720</name>
</gene>
<dbReference type="GO" id="GO:0030388">
    <property type="term" value="P:fructose 1,6-bisphosphate metabolic process"/>
    <property type="evidence" value="ECO:0007669"/>
    <property type="project" value="TreeGrafter"/>
</dbReference>
<dbReference type="Gene3D" id="3.40.50.460">
    <property type="entry name" value="Phosphofructokinase domain"/>
    <property type="match status" value="1"/>
</dbReference>
<dbReference type="PANTHER" id="PTHR13697:SF52">
    <property type="entry name" value="ATP-DEPENDENT 6-PHOSPHOFRUCTOKINASE 3"/>
    <property type="match status" value="1"/>
</dbReference>
<dbReference type="HAMAP" id="MF_01976">
    <property type="entry name" value="Phosphofructokinase_III"/>
    <property type="match status" value="1"/>
</dbReference>
<comment type="cofactor">
    <cofactor evidence="1 10">
        <name>Mg(2+)</name>
        <dbReference type="ChEBI" id="CHEBI:18420"/>
    </cofactor>
</comment>
<feature type="binding site" description="in other chain" evidence="10">
    <location>
        <begin position="286"/>
        <end position="289"/>
    </location>
    <ligand>
        <name>substrate</name>
        <note>ligand shared between dimeric partners</note>
    </ligand>
</feature>
<dbReference type="EMBL" id="MN577572">
    <property type="protein sequence ID" value="QGT50809.1"/>
    <property type="molecule type" value="Genomic_DNA"/>
</dbReference>
<comment type="function">
    <text evidence="10">Catalyzes the phosphorylation of D-fructose 6-phosphate to fructose 1,6-bisphosphate by ATP, the first committing step of glycolysis.</text>
</comment>
<feature type="binding site" evidence="10">
    <location>
        <position position="176"/>
    </location>
    <ligand>
        <name>substrate</name>
        <note>ligand shared between dimeric partners</note>
    </ligand>
</feature>
<dbReference type="GO" id="GO:0046872">
    <property type="term" value="F:metal ion binding"/>
    <property type="evidence" value="ECO:0007669"/>
    <property type="project" value="UniProtKB-KW"/>
</dbReference>
<evidence type="ECO:0000256" key="10">
    <source>
        <dbReference type="HAMAP-Rule" id="MF_01976"/>
    </source>
</evidence>
<feature type="site" description="Important for substrate specificity; cannot use PPi as phosphoryl donor" evidence="10">
    <location>
        <position position="118"/>
    </location>
</feature>
<dbReference type="PANTHER" id="PTHR13697">
    <property type="entry name" value="PHOSPHOFRUCTOKINASE"/>
    <property type="match status" value="1"/>
</dbReference>
<evidence type="ECO:0000256" key="8">
    <source>
        <dbReference type="ARBA" id="ARBA00022842"/>
    </source>
</evidence>
<name>A0A650EM17_9BACT</name>
<feature type="binding site" evidence="10">
    <location>
        <position position="280"/>
    </location>
    <ligand>
        <name>substrate</name>
        <note>ligand shared between dimeric partners</note>
    </ligand>
</feature>
<dbReference type="GO" id="GO:0005524">
    <property type="term" value="F:ATP binding"/>
    <property type="evidence" value="ECO:0007669"/>
    <property type="project" value="UniProtKB-KW"/>
</dbReference>
<dbReference type="PROSITE" id="PS00433">
    <property type="entry name" value="PHOSPHOFRUCTOKINASE"/>
    <property type="match status" value="1"/>
</dbReference>
<evidence type="ECO:0000259" key="11">
    <source>
        <dbReference type="Pfam" id="PF00365"/>
    </source>
</evidence>
<evidence type="ECO:0000256" key="3">
    <source>
        <dbReference type="ARBA" id="ARBA00004679"/>
    </source>
</evidence>
<keyword evidence="10" id="KW-0067">ATP-binding</keyword>
<evidence type="ECO:0000256" key="7">
    <source>
        <dbReference type="ARBA" id="ARBA00022777"/>
    </source>
</evidence>
<keyword evidence="7 10" id="KW-0418">Kinase</keyword>
<organism evidence="12">
    <name type="scientific">uncultured Elusimicrobia bacterium</name>
    <dbReference type="NCBI Taxonomy" id="699876"/>
    <lineage>
        <taxon>Bacteria</taxon>
        <taxon>Pseudomonadati</taxon>
        <taxon>Elusimicrobiota</taxon>
        <taxon>Elusimicrobia</taxon>
        <taxon>environmental samples</taxon>
    </lineage>
</organism>
<keyword evidence="6 10" id="KW-0479">Metal-binding</keyword>
<dbReference type="PIRSF" id="PIRSF000532">
    <property type="entry name" value="ATP_PFK_prok"/>
    <property type="match status" value="1"/>
</dbReference>
<dbReference type="GO" id="GO:0042802">
    <property type="term" value="F:identical protein binding"/>
    <property type="evidence" value="ECO:0007669"/>
    <property type="project" value="TreeGrafter"/>
</dbReference>
<feature type="domain" description="Phosphofructokinase" evidence="11">
    <location>
        <begin position="5"/>
        <end position="311"/>
    </location>
</feature>
<dbReference type="InterPro" id="IPR035966">
    <property type="entry name" value="PKF_sf"/>
</dbReference>
<evidence type="ECO:0000256" key="5">
    <source>
        <dbReference type="ARBA" id="ARBA00022679"/>
    </source>
</evidence>
<comment type="subunit">
    <text evidence="10">Homodimer or homotetramer.</text>
</comment>
<sequence length="366" mass="39014">MSIKRIGILTAGGDCPGLNAVVRAVSKNALQHGVEVLGFKNGFDGLVRNEFINITYQTVSGIVTLGGTILGSSNIANPFNYTLPPFGSPETPRDLSSVAMHNFKANQLDALITIGGDGTLHMSQEFVDMGMPIVAVPKTIDNDLSATDQTFGFDSALAIATEAIDRLHTTAQSHHRVMIIETMGRYAGWIALRSAIAGGGDIVLIPEIPYNDDVIVNAILERKAKGKNFSLVVAAEGAQNEQGEQAVARTVAGSTDAIRLGGIANKLSQMIEEKTGIESRACVLGHTQRGGTPTAFDRWLSTLYGAKAFDMVMEQKFGYMAAFHSFKMAEVKISDAISNLKRVDPHGEEVRAALEVGMSFGSAEIG</sequence>
<dbReference type="GO" id="GO:0047334">
    <property type="term" value="F:diphosphate-fructose-6-phosphate 1-phosphotransferase activity"/>
    <property type="evidence" value="ECO:0007669"/>
    <property type="project" value="InterPro"/>
</dbReference>
<feature type="binding site" description="in other chain" evidence="10">
    <location>
        <begin position="183"/>
        <end position="185"/>
    </location>
    <ligand>
        <name>substrate</name>
        <note>ligand shared between dimeric partners</note>
    </ligand>
</feature>
<evidence type="ECO:0000256" key="6">
    <source>
        <dbReference type="ARBA" id="ARBA00022723"/>
    </source>
</evidence>
<accession>A0A650EM17</accession>
<feature type="binding site" description="in other chain" evidence="10">
    <location>
        <position position="236"/>
    </location>
    <ligand>
        <name>substrate</name>
        <note>ligand shared between dimeric partners</note>
    </ligand>
</feature>
<feature type="binding site" description="in other chain" evidence="10">
    <location>
        <begin position="139"/>
        <end position="141"/>
    </location>
    <ligand>
        <name>substrate</name>
        <note>ligand shared between dimeric partners</note>
    </ligand>
</feature>
<dbReference type="NCBIfam" id="NF002872">
    <property type="entry name" value="PRK03202.1"/>
    <property type="match status" value="1"/>
</dbReference>
<evidence type="ECO:0000313" key="12">
    <source>
        <dbReference type="EMBL" id="QGT50809.1"/>
    </source>
</evidence>
<keyword evidence="9 10" id="KW-0324">Glycolysis</keyword>
<comment type="subcellular location">
    <subcellularLocation>
        <location evidence="2 10">Cytoplasm</location>
    </subcellularLocation>
</comment>
<dbReference type="UniPathway" id="UPA00109">
    <property type="reaction ID" value="UER00182"/>
</dbReference>
<dbReference type="InterPro" id="IPR015912">
    <property type="entry name" value="Phosphofructokinase_CS"/>
</dbReference>
<dbReference type="GO" id="GO:0006002">
    <property type="term" value="P:fructose 6-phosphate metabolic process"/>
    <property type="evidence" value="ECO:0007669"/>
    <property type="project" value="InterPro"/>
</dbReference>
<evidence type="ECO:0000256" key="2">
    <source>
        <dbReference type="ARBA" id="ARBA00004496"/>
    </source>
</evidence>
<dbReference type="FunFam" id="3.40.50.460:FF:000002">
    <property type="entry name" value="ATP-dependent 6-phosphofructokinase"/>
    <property type="match status" value="1"/>
</dbReference>
<evidence type="ECO:0000256" key="9">
    <source>
        <dbReference type="ARBA" id="ARBA00023152"/>
    </source>
</evidence>
<dbReference type="PRINTS" id="PR00476">
    <property type="entry name" value="PHFRCTKINASE"/>
</dbReference>
<dbReference type="GO" id="GO:0003872">
    <property type="term" value="F:6-phosphofructokinase activity"/>
    <property type="evidence" value="ECO:0007669"/>
    <property type="project" value="UniProtKB-UniRule"/>
</dbReference>
<feature type="binding site" evidence="10">
    <location>
        <position position="13"/>
    </location>
    <ligand>
        <name>ATP</name>
        <dbReference type="ChEBI" id="CHEBI:30616"/>
    </ligand>
</feature>
<dbReference type="Gene3D" id="3.40.50.450">
    <property type="match status" value="1"/>
</dbReference>
<dbReference type="GO" id="GO:0048029">
    <property type="term" value="F:monosaccharide binding"/>
    <property type="evidence" value="ECO:0007669"/>
    <property type="project" value="TreeGrafter"/>
</dbReference>